<evidence type="ECO:0000256" key="1">
    <source>
        <dbReference type="ARBA" id="ARBA00023209"/>
    </source>
</evidence>
<proteinExistence type="inferred from homology"/>
<dbReference type="Gene3D" id="3.30.200.20">
    <property type="entry name" value="Phosphorylase Kinase, domain 1"/>
    <property type="match status" value="1"/>
</dbReference>
<dbReference type="GO" id="GO:0004103">
    <property type="term" value="F:choline kinase activity"/>
    <property type="evidence" value="ECO:0007669"/>
    <property type="project" value="TreeGrafter"/>
</dbReference>
<organism evidence="4">
    <name type="scientific">Darwinula stevensoni</name>
    <dbReference type="NCBI Taxonomy" id="69355"/>
    <lineage>
        <taxon>Eukaryota</taxon>
        <taxon>Metazoa</taxon>
        <taxon>Ecdysozoa</taxon>
        <taxon>Arthropoda</taxon>
        <taxon>Crustacea</taxon>
        <taxon>Oligostraca</taxon>
        <taxon>Ostracoda</taxon>
        <taxon>Podocopa</taxon>
        <taxon>Podocopida</taxon>
        <taxon>Darwinulocopina</taxon>
        <taxon>Darwinuloidea</taxon>
        <taxon>Darwinulidae</taxon>
        <taxon>Darwinula</taxon>
    </lineage>
</organism>
<dbReference type="PANTHER" id="PTHR22603:SF93">
    <property type="entry name" value="RE24176P"/>
    <property type="match status" value="1"/>
</dbReference>
<comment type="similarity">
    <text evidence="3">Belongs to the choline/ethanolamine kinase family.</text>
</comment>
<dbReference type="PANTHER" id="PTHR22603">
    <property type="entry name" value="CHOLINE/ETHANOALAMINE KINASE"/>
    <property type="match status" value="1"/>
</dbReference>
<evidence type="ECO:0000256" key="2">
    <source>
        <dbReference type="ARBA" id="ARBA00023264"/>
    </source>
</evidence>
<keyword evidence="1" id="KW-0594">Phospholipid biosynthesis</keyword>
<evidence type="ECO:0000313" key="4">
    <source>
        <dbReference type="EMBL" id="CAD7241477.1"/>
    </source>
</evidence>
<dbReference type="OrthoDB" id="3649325at2759"/>
<dbReference type="GO" id="GO:0006646">
    <property type="term" value="P:phosphatidylethanolamine biosynthetic process"/>
    <property type="evidence" value="ECO:0007669"/>
    <property type="project" value="TreeGrafter"/>
</dbReference>
<keyword evidence="2" id="KW-1208">Phospholipid metabolism</keyword>
<sequence>MLSHVGRSRNLYCLVHKQLCSRLSTVRSFSALGIVTRKDHGGQRKRLRLMLGFVRRMQPNREEDSSQTVSISPCFPSTSPVFGYSSESAESDHTFPVNIQKLLEQTMKEEELRDVAYRICRDYLNGSWRKISAQQMGWKQITGGLSNILYLCSLPPSNPKSPVQEPRHALFRIYGQVHGECQMQIHNVITESIVFAVLSERAVGPRLYGVFPGGRLEEYIPARSLRREELQENKIMDAVARKCAYVHTLDVPIVKEPTWMWDTLSKWAHRLLKQSCVDLDMVIDFPAEVTWLRKFLVEVQSPVVFSHNDLQEGNLLALRDECGDISRIVLIDFEYCAYNYRAFDIANHFCEWMYCYQVQEPPYFTYNKNHFPSPEEQMHFIRKYLERYKRLLNSPGECLNEQDNDGTDTIDVTTREVLQVYEEVQRFTLASHLFWALWSAVNAPVSKILFGYWEYANARFKAYFEEKKKFLSSGLNSRAQV</sequence>
<accession>A0A7R8X6G2</accession>
<dbReference type="CDD" id="cd05156">
    <property type="entry name" value="ChoK_euk"/>
    <property type="match status" value="1"/>
</dbReference>
<dbReference type="EMBL" id="LR899655">
    <property type="protein sequence ID" value="CAD7241477.1"/>
    <property type="molecule type" value="Genomic_DNA"/>
</dbReference>
<dbReference type="GO" id="GO:0005737">
    <property type="term" value="C:cytoplasm"/>
    <property type="evidence" value="ECO:0007669"/>
    <property type="project" value="TreeGrafter"/>
</dbReference>
<gene>
    <name evidence="4" type="ORF">DSTB1V02_LOCUS1466</name>
</gene>
<reference evidence="4" key="1">
    <citation type="submission" date="2020-11" db="EMBL/GenBank/DDBJ databases">
        <authorList>
            <person name="Tran Van P."/>
        </authorList>
    </citation>
    <scope>NUCLEOTIDE SEQUENCE</scope>
</reference>
<name>A0A7R8X6G2_9CRUS</name>
<dbReference type="SUPFAM" id="SSF56112">
    <property type="entry name" value="Protein kinase-like (PK-like)"/>
    <property type="match status" value="1"/>
</dbReference>
<dbReference type="EMBL" id="CAJPEV010000138">
    <property type="protein sequence ID" value="CAG0881238.1"/>
    <property type="molecule type" value="Genomic_DNA"/>
</dbReference>
<dbReference type="InterPro" id="IPR011009">
    <property type="entry name" value="Kinase-like_dom_sf"/>
</dbReference>
<dbReference type="Pfam" id="PF01633">
    <property type="entry name" value="Choline_kinase"/>
    <property type="match status" value="1"/>
</dbReference>
<dbReference type="Proteomes" id="UP000677054">
    <property type="component" value="Unassembled WGS sequence"/>
</dbReference>
<dbReference type="AlphaFoldDB" id="A0A7R8X6G2"/>
<keyword evidence="1" id="KW-0443">Lipid metabolism</keyword>
<evidence type="ECO:0008006" key="6">
    <source>
        <dbReference type="Google" id="ProtNLM"/>
    </source>
</evidence>
<dbReference type="GO" id="GO:0004305">
    <property type="term" value="F:ethanolamine kinase activity"/>
    <property type="evidence" value="ECO:0007669"/>
    <property type="project" value="TreeGrafter"/>
</dbReference>
<keyword evidence="5" id="KW-1185">Reference proteome</keyword>
<protein>
    <recommendedName>
        <fullName evidence="6">Choline kinase</fullName>
    </recommendedName>
</protein>
<keyword evidence="1" id="KW-0444">Lipid biosynthesis</keyword>
<evidence type="ECO:0000256" key="3">
    <source>
        <dbReference type="ARBA" id="ARBA00038211"/>
    </source>
</evidence>
<dbReference type="Gene3D" id="3.90.1200.10">
    <property type="match status" value="1"/>
</dbReference>
<evidence type="ECO:0000313" key="5">
    <source>
        <dbReference type="Proteomes" id="UP000677054"/>
    </source>
</evidence>